<feature type="compositionally biased region" description="Polar residues" evidence="7">
    <location>
        <begin position="454"/>
        <end position="465"/>
    </location>
</feature>
<keyword evidence="4" id="KW-0547">Nucleotide-binding</keyword>
<dbReference type="CDD" id="cd14019">
    <property type="entry name" value="STKc_Cdc7"/>
    <property type="match status" value="1"/>
</dbReference>
<dbReference type="STRING" id="1306861.A0A4U6XE56"/>
<protein>
    <recommendedName>
        <fullName evidence="1">non-specific serine/threonine protein kinase</fullName>
        <ecNumber evidence="1">2.7.11.1</ecNumber>
    </recommendedName>
</protein>
<evidence type="ECO:0000256" key="5">
    <source>
        <dbReference type="ARBA" id="ARBA00022777"/>
    </source>
</evidence>
<gene>
    <name evidence="9" type="primary">hsk1</name>
    <name evidence="9" type="ORF">CTA1_5629</name>
</gene>
<feature type="domain" description="Protein kinase" evidence="8">
    <location>
        <begin position="255"/>
        <end position="626"/>
    </location>
</feature>
<sequence length="656" mass="73603">MTQCSSQQDSSSAGLSQPNLEAIDQLTRFGQGLDVQAWHRHDWTAPALTPTPTPTPTPPTTTAPTTSSTTTTTHRGGPTRPPPNSHLILHPPPPPPPPPSQPQLRPPPHAHPRRPQPHPALQDTVSNPPRGRPSPFHAPADSTAAAAALRLAHRPVTADPRRPSSHSMATATPKRSREAFEIHEDPPHARTEDTEMMAGSEQHTEEVDDDEEPDDVDNEPSDDSSDDDHDDVVDSLVQREMDRLQDGYPHFRKKYRLIKRIGEGTFSTVYKAEDLQYDRFDNEWDTEKDNPAAKWTSPPLKPSATTTPRASRRRARYVAIKKIYVTSSPTRILNELELLHDLRNCPAVCPLITAFRSTDQVVAILPYFRHEDFRDYFRQMKVSDMAIYLRSLFTALKAVHEHKILHRDIKPTNFLYDPQSRRGVLVDFGLAEREGSDSKPCLCHENRDVRKQRITNSAASQNGPQQGYPKNDTRPSRRANRAGTRGFRAPEVLFKCTEQTTKIDIWSAGVILLTILSKRFPFFNSADDVEAMIEIATIFGVKRMKQAGLLHGCMFETNIPTVGSVGFSLGKIILWSTCRTEGSKDGQPGIPLTDEETTAVDFLERCMELDPARRISAKEALEHDFLKDPQNKQPADVTDFEPDIVEEDDEMDIVQV</sequence>
<dbReference type="AlphaFoldDB" id="A0A4U6XE56"/>
<dbReference type="PANTHER" id="PTHR44167">
    <property type="entry name" value="OVARIAN-SPECIFIC SERINE/THREONINE-PROTEIN KINASE LOK-RELATED"/>
    <property type="match status" value="1"/>
</dbReference>
<feature type="region of interest" description="Disordered" evidence="7">
    <location>
        <begin position="624"/>
        <end position="656"/>
    </location>
</feature>
<evidence type="ECO:0000259" key="8">
    <source>
        <dbReference type="PROSITE" id="PS50011"/>
    </source>
</evidence>
<dbReference type="GO" id="GO:0044773">
    <property type="term" value="P:mitotic DNA damage checkpoint signaling"/>
    <property type="evidence" value="ECO:0007669"/>
    <property type="project" value="TreeGrafter"/>
</dbReference>
<dbReference type="GO" id="GO:0005634">
    <property type="term" value="C:nucleus"/>
    <property type="evidence" value="ECO:0007669"/>
    <property type="project" value="TreeGrafter"/>
</dbReference>
<keyword evidence="2" id="KW-0723">Serine/threonine-protein kinase</keyword>
<feature type="region of interest" description="Disordered" evidence="7">
    <location>
        <begin position="288"/>
        <end position="311"/>
    </location>
</feature>
<dbReference type="InterPro" id="IPR008271">
    <property type="entry name" value="Ser/Thr_kinase_AS"/>
</dbReference>
<keyword evidence="6" id="KW-0067">ATP-binding</keyword>
<feature type="compositionally biased region" description="Acidic residues" evidence="7">
    <location>
        <begin position="206"/>
        <end position="230"/>
    </location>
</feature>
<dbReference type="Gene3D" id="3.30.200.20">
    <property type="entry name" value="Phosphorylase Kinase, domain 1"/>
    <property type="match status" value="1"/>
</dbReference>
<dbReference type="Gene3D" id="1.10.510.10">
    <property type="entry name" value="Transferase(Phosphotransferase) domain 1"/>
    <property type="match status" value="1"/>
</dbReference>
<dbReference type="Proteomes" id="UP000310108">
    <property type="component" value="Unassembled WGS sequence"/>
</dbReference>
<evidence type="ECO:0000313" key="9">
    <source>
        <dbReference type="EMBL" id="TKW54080.1"/>
    </source>
</evidence>
<feature type="compositionally biased region" description="Basic and acidic residues" evidence="7">
    <location>
        <begin position="175"/>
        <end position="193"/>
    </location>
</feature>
<feature type="region of interest" description="Disordered" evidence="7">
    <location>
        <begin position="40"/>
        <end position="230"/>
    </location>
</feature>
<feature type="region of interest" description="Disordered" evidence="7">
    <location>
        <begin position="454"/>
        <end position="482"/>
    </location>
</feature>
<organism evidence="9 10">
    <name type="scientific">Colletotrichum tanaceti</name>
    <dbReference type="NCBI Taxonomy" id="1306861"/>
    <lineage>
        <taxon>Eukaryota</taxon>
        <taxon>Fungi</taxon>
        <taxon>Dikarya</taxon>
        <taxon>Ascomycota</taxon>
        <taxon>Pezizomycotina</taxon>
        <taxon>Sordariomycetes</taxon>
        <taxon>Hypocreomycetidae</taxon>
        <taxon>Glomerellales</taxon>
        <taxon>Glomerellaceae</taxon>
        <taxon>Colletotrichum</taxon>
        <taxon>Colletotrichum destructivum species complex</taxon>
    </lineage>
</organism>
<feature type="compositionally biased region" description="Pro residues" evidence="7">
    <location>
        <begin position="79"/>
        <end position="107"/>
    </location>
</feature>
<keyword evidence="5 9" id="KW-0418">Kinase</keyword>
<evidence type="ECO:0000256" key="1">
    <source>
        <dbReference type="ARBA" id="ARBA00012513"/>
    </source>
</evidence>
<feature type="compositionally biased region" description="Acidic residues" evidence="7">
    <location>
        <begin position="638"/>
        <end position="656"/>
    </location>
</feature>
<feature type="compositionally biased region" description="Low complexity" evidence="7">
    <location>
        <begin position="137"/>
        <end position="150"/>
    </location>
</feature>
<dbReference type="SUPFAM" id="SSF56112">
    <property type="entry name" value="Protein kinase-like (PK-like)"/>
    <property type="match status" value="1"/>
</dbReference>
<proteinExistence type="predicted"/>
<dbReference type="EMBL" id="PJEX01000156">
    <property type="protein sequence ID" value="TKW54080.1"/>
    <property type="molecule type" value="Genomic_DNA"/>
</dbReference>
<dbReference type="GO" id="GO:0004674">
    <property type="term" value="F:protein serine/threonine kinase activity"/>
    <property type="evidence" value="ECO:0007669"/>
    <property type="project" value="UniProtKB-KW"/>
</dbReference>
<evidence type="ECO:0000256" key="6">
    <source>
        <dbReference type="ARBA" id="ARBA00022840"/>
    </source>
</evidence>
<dbReference type="SMART" id="SM00220">
    <property type="entry name" value="S_TKc"/>
    <property type="match status" value="1"/>
</dbReference>
<dbReference type="PROSITE" id="PS50011">
    <property type="entry name" value="PROTEIN_KINASE_DOM"/>
    <property type="match status" value="1"/>
</dbReference>
<evidence type="ECO:0000256" key="3">
    <source>
        <dbReference type="ARBA" id="ARBA00022679"/>
    </source>
</evidence>
<dbReference type="Pfam" id="PF00069">
    <property type="entry name" value="Pkinase"/>
    <property type="match status" value="1"/>
</dbReference>
<reference evidence="9 10" key="1">
    <citation type="journal article" date="2019" name="PLoS ONE">
        <title>Comparative genome analysis indicates high evolutionary potential of pathogenicity genes in Colletotrichum tanaceti.</title>
        <authorList>
            <person name="Lelwala R.V."/>
            <person name="Korhonen P.K."/>
            <person name="Young N.D."/>
            <person name="Scott J.B."/>
            <person name="Ades P.A."/>
            <person name="Gasser R.B."/>
            <person name="Taylor P.W.J."/>
        </authorList>
    </citation>
    <scope>NUCLEOTIDE SEQUENCE [LARGE SCALE GENOMIC DNA]</scope>
    <source>
        <strain evidence="9">BRIP57314</strain>
    </source>
</reference>
<feature type="compositionally biased region" description="Low complexity" evidence="7">
    <location>
        <begin position="62"/>
        <end position="78"/>
    </location>
</feature>
<evidence type="ECO:0000313" key="10">
    <source>
        <dbReference type="Proteomes" id="UP000310108"/>
    </source>
</evidence>
<keyword evidence="10" id="KW-1185">Reference proteome</keyword>
<dbReference type="InterPro" id="IPR011009">
    <property type="entry name" value="Kinase-like_dom_sf"/>
</dbReference>
<accession>A0A4U6XE56</accession>
<keyword evidence="3" id="KW-0808">Transferase</keyword>
<evidence type="ECO:0000256" key="7">
    <source>
        <dbReference type="SAM" id="MobiDB-lite"/>
    </source>
</evidence>
<evidence type="ECO:0000256" key="4">
    <source>
        <dbReference type="ARBA" id="ARBA00022741"/>
    </source>
</evidence>
<evidence type="ECO:0000256" key="2">
    <source>
        <dbReference type="ARBA" id="ARBA00022527"/>
    </source>
</evidence>
<dbReference type="InterPro" id="IPR000719">
    <property type="entry name" value="Prot_kinase_dom"/>
</dbReference>
<feature type="compositionally biased region" description="Pro residues" evidence="7">
    <location>
        <begin position="49"/>
        <end position="61"/>
    </location>
</feature>
<name>A0A4U6XE56_9PEZI</name>
<dbReference type="GO" id="GO:0005524">
    <property type="term" value="F:ATP binding"/>
    <property type="evidence" value="ECO:0007669"/>
    <property type="project" value="UniProtKB-KW"/>
</dbReference>
<comment type="caution">
    <text evidence="9">The sequence shown here is derived from an EMBL/GenBank/DDBJ whole genome shotgun (WGS) entry which is preliminary data.</text>
</comment>
<dbReference type="PANTHER" id="PTHR44167:SF23">
    <property type="entry name" value="CDC7 KINASE, ISOFORM A-RELATED"/>
    <property type="match status" value="1"/>
</dbReference>
<dbReference type="EC" id="2.7.11.1" evidence="1"/>
<dbReference type="PROSITE" id="PS00108">
    <property type="entry name" value="PROTEIN_KINASE_ST"/>
    <property type="match status" value="1"/>
</dbReference>